<organism evidence="2">
    <name type="scientific">uncultured Thermomicrobiales bacterium</name>
    <dbReference type="NCBI Taxonomy" id="1645740"/>
    <lineage>
        <taxon>Bacteria</taxon>
        <taxon>Pseudomonadati</taxon>
        <taxon>Thermomicrobiota</taxon>
        <taxon>Thermomicrobia</taxon>
        <taxon>Thermomicrobiales</taxon>
        <taxon>environmental samples</taxon>
    </lineage>
</organism>
<sequence>GHRPPGGAVRGLSARGTGVLRGAPGRQHEGVLGGAPPRLGGRGSPPDARPHRGAGGRVRPLPCVPSLPRRALLQGQGALQGPPRRRRGATGRHRALRPPLGRGPARGDGALCDGRRPARAIPGGRRRRPARDRARADHRAVGGRRAGGGPGRRGPAQDGPPRLPGGPPADRPAAREGAGGDPTLRRAGVVAHAGGRRPPRDLLARGGAPQRMARRPRRAERRPGRTARAPPGL</sequence>
<feature type="non-terminal residue" evidence="2">
    <location>
        <position position="233"/>
    </location>
</feature>
<feature type="compositionally biased region" description="Basic and acidic residues" evidence="1">
    <location>
        <begin position="131"/>
        <end position="140"/>
    </location>
</feature>
<name>A0A6J4VJ82_9BACT</name>
<protein>
    <submittedName>
        <fullName evidence="2">Uncharacterized protein</fullName>
    </submittedName>
</protein>
<feature type="compositionally biased region" description="Pro residues" evidence="1">
    <location>
        <begin position="161"/>
        <end position="170"/>
    </location>
</feature>
<dbReference type="AlphaFoldDB" id="A0A6J4VJ82"/>
<evidence type="ECO:0000256" key="1">
    <source>
        <dbReference type="SAM" id="MobiDB-lite"/>
    </source>
</evidence>
<accession>A0A6J4VJ82</accession>
<proteinExistence type="predicted"/>
<evidence type="ECO:0000313" key="2">
    <source>
        <dbReference type="EMBL" id="CAA9578903.1"/>
    </source>
</evidence>
<feature type="region of interest" description="Disordered" evidence="1">
    <location>
        <begin position="1"/>
        <end position="233"/>
    </location>
</feature>
<feature type="compositionally biased region" description="Basic residues" evidence="1">
    <location>
        <begin position="83"/>
        <end position="96"/>
    </location>
</feature>
<feature type="non-terminal residue" evidence="2">
    <location>
        <position position="1"/>
    </location>
</feature>
<dbReference type="EMBL" id="CADCWG010000320">
    <property type="protein sequence ID" value="CAA9578903.1"/>
    <property type="molecule type" value="Genomic_DNA"/>
</dbReference>
<reference evidence="2" key="1">
    <citation type="submission" date="2020-02" db="EMBL/GenBank/DDBJ databases">
        <authorList>
            <person name="Meier V. D."/>
        </authorList>
    </citation>
    <scope>NUCLEOTIDE SEQUENCE</scope>
    <source>
        <strain evidence="2">AVDCRST_MAG49</strain>
    </source>
</reference>
<gene>
    <name evidence="2" type="ORF">AVDCRST_MAG49-4557</name>
</gene>